<dbReference type="EMBL" id="KV448437">
    <property type="protein sequence ID" value="OAX36169.1"/>
    <property type="molecule type" value="Genomic_DNA"/>
</dbReference>
<sequence>MPSGREWLQTLHGQAWQLTPAASIWVQMEEFSSTVEAVSKFGIIPEVALLTTFQVIQQFKNLPDFLMLPAFLAFTTQSSTSASPRACLPVNMEIIDYIKAFVSFANEARERSRSTSDALSYACQNWVIHLSQARNPWDDMLNHIFKVFWDHRLPSWLERQWCLKGLLSCVVVLSEGQRLAKDHLLQDSGNSSISC</sequence>
<dbReference type="OrthoDB" id="2661713at2759"/>
<evidence type="ECO:0000313" key="1">
    <source>
        <dbReference type="EMBL" id="OAX36169.1"/>
    </source>
</evidence>
<dbReference type="AlphaFoldDB" id="A0A1B7MU88"/>
<protein>
    <submittedName>
        <fullName evidence="1">Uncharacterized protein</fullName>
    </submittedName>
</protein>
<gene>
    <name evidence="1" type="ORF">K503DRAFT_802258</name>
</gene>
<dbReference type="Proteomes" id="UP000092154">
    <property type="component" value="Unassembled WGS sequence"/>
</dbReference>
<organism evidence="1 2">
    <name type="scientific">Rhizopogon vinicolor AM-OR11-026</name>
    <dbReference type="NCBI Taxonomy" id="1314800"/>
    <lineage>
        <taxon>Eukaryota</taxon>
        <taxon>Fungi</taxon>
        <taxon>Dikarya</taxon>
        <taxon>Basidiomycota</taxon>
        <taxon>Agaricomycotina</taxon>
        <taxon>Agaricomycetes</taxon>
        <taxon>Agaricomycetidae</taxon>
        <taxon>Boletales</taxon>
        <taxon>Suillineae</taxon>
        <taxon>Rhizopogonaceae</taxon>
        <taxon>Rhizopogon</taxon>
    </lineage>
</organism>
<proteinExistence type="predicted"/>
<keyword evidence="2" id="KW-1185">Reference proteome</keyword>
<dbReference type="InParanoid" id="A0A1B7MU88"/>
<reference evidence="1 2" key="1">
    <citation type="submission" date="2016-06" db="EMBL/GenBank/DDBJ databases">
        <title>Comparative genomics of the ectomycorrhizal sister species Rhizopogon vinicolor and Rhizopogon vesiculosus (Basidiomycota: Boletales) reveals a divergence of the mating type B locus.</title>
        <authorList>
            <consortium name="DOE Joint Genome Institute"/>
            <person name="Mujic A.B."/>
            <person name="Kuo A."/>
            <person name="Tritt A."/>
            <person name="Lipzen A."/>
            <person name="Chen C."/>
            <person name="Johnson J."/>
            <person name="Sharma A."/>
            <person name="Barry K."/>
            <person name="Grigoriev I.V."/>
            <person name="Spatafora J.W."/>
        </authorList>
    </citation>
    <scope>NUCLEOTIDE SEQUENCE [LARGE SCALE GENOMIC DNA]</scope>
    <source>
        <strain evidence="1 2">AM-OR11-026</strain>
    </source>
</reference>
<accession>A0A1B7MU88</accession>
<name>A0A1B7MU88_9AGAM</name>
<evidence type="ECO:0000313" key="2">
    <source>
        <dbReference type="Proteomes" id="UP000092154"/>
    </source>
</evidence>